<reference evidence="1 2" key="1">
    <citation type="journal article" date="2003" name="Nature">
        <title>Genome sequence of Bacillus cereus and comparative analysis with Bacillus anthracis.</title>
        <authorList>
            <person name="Ivanova N."/>
            <person name="Sorokin A."/>
            <person name="Anderson I."/>
            <person name="Galleron N."/>
            <person name="Candelon B."/>
            <person name="Kapatral V."/>
            <person name="Bhattacharyya A."/>
            <person name="Reznik G."/>
            <person name="Mikhailova N."/>
            <person name="Lapidus A."/>
            <person name="Chu L."/>
            <person name="Mazur M."/>
            <person name="Goltsman E."/>
            <person name="Larsen N."/>
            <person name="D'Souza M."/>
            <person name="Walunas T."/>
            <person name="Grechkin Y."/>
            <person name="Pusch G."/>
            <person name="Haselkorn R."/>
            <person name="Fonstein M."/>
            <person name="Ehrlich S.D."/>
            <person name="Overbeek R."/>
            <person name="Kyrpides N."/>
        </authorList>
    </citation>
    <scope>NUCLEOTIDE SEQUENCE [LARGE SCALE GENOMIC DNA]</scope>
    <source>
        <strain evidence="2">ATCC 14579 / DSM 31 / CCUG 7414 / JCM 2152 / NBRC 15305 / NCIMB 9373 / NCTC 2599 / NRRL B-3711</strain>
    </source>
</reference>
<proteinExistence type="predicted"/>
<name>Q814D4_BACCR</name>
<gene>
    <name evidence="1" type="ordered locus">BC_p0018</name>
</gene>
<geneLocation type="plasmid" evidence="1 2">
    <name>pBClin15</name>
</geneLocation>
<dbReference type="Proteomes" id="UP000001417">
    <property type="component" value="Plasmid pBClin15"/>
</dbReference>
<organism evidence="1 2">
    <name type="scientific">Bacillus cereus (strain ATCC 14579 / DSM 31 / CCUG 7414 / JCM 2152 / NBRC 15305 / NCIMB 9373 / NCTC 2599 / NRRL B-3711)</name>
    <dbReference type="NCBI Taxonomy" id="226900"/>
    <lineage>
        <taxon>Bacteria</taxon>
        <taxon>Bacillati</taxon>
        <taxon>Bacillota</taxon>
        <taxon>Bacilli</taxon>
        <taxon>Bacillales</taxon>
        <taxon>Bacillaceae</taxon>
        <taxon>Bacillus</taxon>
        <taxon>Bacillus cereus group</taxon>
    </lineage>
</organism>
<dbReference type="HOGENOM" id="CLU_1052331_0_0_9"/>
<dbReference type="KEGG" id="bce:BCp0018"/>
<dbReference type="EMBL" id="AE016878">
    <property type="protein sequence ID" value="AAP12362.1"/>
    <property type="molecule type" value="Genomic_DNA"/>
</dbReference>
<keyword evidence="1" id="KW-0614">Plasmid</keyword>
<evidence type="ECO:0000313" key="1">
    <source>
        <dbReference type="EMBL" id="AAP12362.1"/>
    </source>
</evidence>
<keyword evidence="2" id="KW-1185">Reference proteome</keyword>
<dbReference type="AlphaFoldDB" id="Q814D4"/>
<protein>
    <submittedName>
        <fullName evidence="1">Hypothetical cytosolic protein</fullName>
    </submittedName>
</protein>
<dbReference type="GeneID" id="99621788"/>
<accession>Q814D4</accession>
<dbReference type="PATRIC" id="fig|226900.8.peg.22"/>
<dbReference type="RefSeq" id="WP_000032648.1">
    <property type="nucleotide sequence ID" value="NC_004721.2"/>
</dbReference>
<evidence type="ECO:0000313" key="2">
    <source>
        <dbReference type="Proteomes" id="UP000001417"/>
    </source>
</evidence>
<sequence>MSKFDEKTWRESRVTLPAQTPITQYFQDTKPNYILITNRNDTEIYLSTSAGVSKNEYAIKIPPLGRKLYSRPKTMTQVFLYQESTKEIVIDLETWEGEFEASALSQSLDTVPLTGDQVLGIVHVGNFPDKQDVLIDNFPTTQNVAGKVSVENFPAPVKTVSVDNFPTPVKTVSVDNFPTLQQVEVTNQLLPTYYKNAEIITPHDTANFSETLAITVAKTGDVALTFMNGVSVVLNLLQGTVYPFHVKQVKATGTTATGIVALRG</sequence>